<gene>
    <name evidence="1" type="ORF">EgrG_002063800</name>
</gene>
<sequence length="76" mass="8328">MKVFVPVMSVLKVSFLKVAGTMRCSCHSNRHCMLRLLSVSSTTAASAICHRMSMHSILQCLISSEVSAKAALASWW</sequence>
<proteinExistence type="predicted"/>
<evidence type="ECO:0000313" key="1">
    <source>
        <dbReference type="EMBL" id="CDS25153.1"/>
    </source>
</evidence>
<reference evidence="1" key="2">
    <citation type="submission" date="2014-06" db="EMBL/GenBank/DDBJ databases">
        <authorList>
            <person name="Aslett M."/>
        </authorList>
    </citation>
    <scope>NUCLEOTIDE SEQUENCE</scope>
</reference>
<dbReference type="Proteomes" id="UP000492820">
    <property type="component" value="Unassembled WGS sequence"/>
</dbReference>
<name>A0A068X2W4_ECHGR</name>
<dbReference type="EMBL" id="LK028752">
    <property type="protein sequence ID" value="CDS25153.1"/>
    <property type="molecule type" value="Genomic_DNA"/>
</dbReference>
<evidence type="ECO:0000313" key="3">
    <source>
        <dbReference type="WBParaSite" id="EgrG_002063800"/>
    </source>
</evidence>
<accession>A0A068X2W4</accession>
<dbReference type="WBParaSite" id="EgrG_002063800">
    <property type="protein sequence ID" value="EgrG_002063800"/>
    <property type="gene ID" value="EgrG_002063800"/>
</dbReference>
<organism evidence="1">
    <name type="scientific">Echinococcus granulosus</name>
    <name type="common">Hydatid tapeworm</name>
    <dbReference type="NCBI Taxonomy" id="6210"/>
    <lineage>
        <taxon>Eukaryota</taxon>
        <taxon>Metazoa</taxon>
        <taxon>Spiralia</taxon>
        <taxon>Lophotrochozoa</taxon>
        <taxon>Platyhelminthes</taxon>
        <taxon>Cestoda</taxon>
        <taxon>Eucestoda</taxon>
        <taxon>Cyclophyllidea</taxon>
        <taxon>Taeniidae</taxon>
        <taxon>Echinococcus</taxon>
        <taxon>Echinococcus granulosus group</taxon>
    </lineage>
</organism>
<reference evidence="3" key="3">
    <citation type="submission" date="2020-10" db="UniProtKB">
        <authorList>
            <consortium name="WormBaseParasite"/>
        </authorList>
    </citation>
    <scope>IDENTIFICATION</scope>
</reference>
<dbReference type="AlphaFoldDB" id="A0A068X2W4"/>
<reference evidence="1 2" key="1">
    <citation type="journal article" date="2013" name="Nature">
        <title>The genomes of four tapeworm species reveal adaptations to parasitism.</title>
        <authorList>
            <person name="Tsai I.J."/>
            <person name="Zarowiecki M."/>
            <person name="Holroyd N."/>
            <person name="Garciarrubio A."/>
            <person name="Sanchez-Flores A."/>
            <person name="Brooks K.L."/>
            <person name="Tracey A."/>
            <person name="Bobes R.J."/>
            <person name="Fragoso G."/>
            <person name="Sciutto E."/>
            <person name="Aslett M."/>
            <person name="Beasley H."/>
            <person name="Bennett H.M."/>
            <person name="Cai J."/>
            <person name="Camicia F."/>
            <person name="Clark R."/>
            <person name="Cucher M."/>
            <person name="De Silva N."/>
            <person name="Day T.A."/>
            <person name="Deplazes P."/>
            <person name="Estrada K."/>
            <person name="Fernandez C."/>
            <person name="Holland P.W."/>
            <person name="Hou J."/>
            <person name="Hu S."/>
            <person name="Huckvale T."/>
            <person name="Hung S.S."/>
            <person name="Kamenetzky L."/>
            <person name="Keane J.A."/>
            <person name="Kiss F."/>
            <person name="Koziol U."/>
            <person name="Lambert O."/>
            <person name="Liu K."/>
            <person name="Luo X."/>
            <person name="Luo Y."/>
            <person name="Macchiaroli N."/>
            <person name="Nichol S."/>
            <person name="Paps J."/>
            <person name="Parkinson J."/>
            <person name="Pouchkina-Stantcheva N."/>
            <person name="Riddiford N."/>
            <person name="Rosenzvit M."/>
            <person name="Salinas G."/>
            <person name="Wasmuth J.D."/>
            <person name="Zamanian M."/>
            <person name="Zheng Y."/>
            <person name="Cai X."/>
            <person name="Soberon X."/>
            <person name="Olson P.D."/>
            <person name="Laclette J.P."/>
            <person name="Brehm K."/>
            <person name="Berriman M."/>
            <person name="Garciarrubio A."/>
            <person name="Bobes R.J."/>
            <person name="Fragoso G."/>
            <person name="Sanchez-Flores A."/>
            <person name="Estrada K."/>
            <person name="Cevallos M.A."/>
            <person name="Morett E."/>
            <person name="Gonzalez V."/>
            <person name="Portillo T."/>
            <person name="Ochoa-Leyva A."/>
            <person name="Jose M.V."/>
            <person name="Sciutto E."/>
            <person name="Landa A."/>
            <person name="Jimenez L."/>
            <person name="Valdes V."/>
            <person name="Carrero J.C."/>
            <person name="Larralde C."/>
            <person name="Morales-Montor J."/>
            <person name="Limon-Lason J."/>
            <person name="Soberon X."/>
            <person name="Laclette J.P."/>
        </authorList>
    </citation>
    <scope>NUCLEOTIDE SEQUENCE [LARGE SCALE GENOMIC DNA]</scope>
</reference>
<evidence type="ECO:0000313" key="2">
    <source>
        <dbReference type="Proteomes" id="UP000492820"/>
    </source>
</evidence>
<protein>
    <submittedName>
        <fullName evidence="3">Secreted protein</fullName>
    </submittedName>
</protein>